<keyword evidence="2" id="KW-1185">Reference proteome</keyword>
<dbReference type="EMBL" id="FQNC01000045">
    <property type="protein sequence ID" value="SGY60472.1"/>
    <property type="molecule type" value="Genomic_DNA"/>
</dbReference>
<name>A0A2X0M6W9_9BASI</name>
<evidence type="ECO:0000313" key="2">
    <source>
        <dbReference type="Proteomes" id="UP000249464"/>
    </source>
</evidence>
<proteinExistence type="predicted"/>
<reference evidence="1 2" key="1">
    <citation type="submission" date="2016-11" db="EMBL/GenBank/DDBJ databases">
        <authorList>
            <person name="Jaros S."/>
            <person name="Januszkiewicz K."/>
            <person name="Wedrychowicz H."/>
        </authorList>
    </citation>
    <scope>NUCLEOTIDE SEQUENCE [LARGE SCALE GENOMIC DNA]</scope>
</reference>
<evidence type="ECO:0000313" key="1">
    <source>
        <dbReference type="EMBL" id="SGY60472.1"/>
    </source>
</evidence>
<protein>
    <submittedName>
        <fullName evidence="1">BQ5605_C007g04437 protein</fullName>
    </submittedName>
</protein>
<sequence>MPATRSTQLPSTFHCIGRPRYALQRDATLRPVLIFSLPPHDKDNPFPVPLKRTTDKVKLGYASLFDAGLAENVRRDLITNFSLEEGITKNHPSGYIEVGFWTDVHLAIDNLGELHPVAAYALALEDVKKFFQANRFRCWTNDNYYRKRATSAALAPTTLLLGSSRAPRSSPRLRRLPMGF</sequence>
<dbReference type="Proteomes" id="UP000249464">
    <property type="component" value="Unassembled WGS sequence"/>
</dbReference>
<dbReference type="AlphaFoldDB" id="A0A2X0M6W9"/>
<organism evidence="1 2">
    <name type="scientific">Microbotryum silenes-dioicae</name>
    <dbReference type="NCBI Taxonomy" id="796604"/>
    <lineage>
        <taxon>Eukaryota</taxon>
        <taxon>Fungi</taxon>
        <taxon>Dikarya</taxon>
        <taxon>Basidiomycota</taxon>
        <taxon>Pucciniomycotina</taxon>
        <taxon>Microbotryomycetes</taxon>
        <taxon>Microbotryales</taxon>
        <taxon>Microbotryaceae</taxon>
        <taxon>Microbotryum</taxon>
    </lineage>
</organism>
<gene>
    <name evidence="1" type="primary">BQ5605_C007g04437</name>
    <name evidence="1" type="ORF">BQ5605_C007G04437</name>
</gene>
<accession>A0A2X0M6W9</accession>